<dbReference type="EMBL" id="JAAWWB010000003">
    <property type="protein sequence ID" value="KAG6786327.1"/>
    <property type="molecule type" value="Genomic_DNA"/>
</dbReference>
<evidence type="ECO:0000256" key="2">
    <source>
        <dbReference type="ARBA" id="ARBA00022737"/>
    </source>
</evidence>
<organism evidence="3 4">
    <name type="scientific">Populus tomentosa</name>
    <name type="common">Chinese white poplar</name>
    <dbReference type="NCBI Taxonomy" id="118781"/>
    <lineage>
        <taxon>Eukaryota</taxon>
        <taxon>Viridiplantae</taxon>
        <taxon>Streptophyta</taxon>
        <taxon>Embryophyta</taxon>
        <taxon>Tracheophyta</taxon>
        <taxon>Spermatophyta</taxon>
        <taxon>Magnoliopsida</taxon>
        <taxon>eudicotyledons</taxon>
        <taxon>Gunneridae</taxon>
        <taxon>Pentapetalae</taxon>
        <taxon>rosids</taxon>
        <taxon>fabids</taxon>
        <taxon>Malpighiales</taxon>
        <taxon>Salicaceae</taxon>
        <taxon>Saliceae</taxon>
        <taxon>Populus</taxon>
    </lineage>
</organism>
<keyword evidence="1" id="KW-0853">WD repeat</keyword>
<reference evidence="3" key="1">
    <citation type="journal article" date="2020" name="bioRxiv">
        <title>Hybrid origin of Populus tomentosa Carr. identified through genome sequencing and phylogenomic analysis.</title>
        <authorList>
            <person name="An X."/>
            <person name="Gao K."/>
            <person name="Chen Z."/>
            <person name="Li J."/>
            <person name="Yang X."/>
            <person name="Yang X."/>
            <person name="Zhou J."/>
            <person name="Guo T."/>
            <person name="Zhao T."/>
            <person name="Huang S."/>
            <person name="Miao D."/>
            <person name="Khan W.U."/>
            <person name="Rao P."/>
            <person name="Ye M."/>
            <person name="Lei B."/>
            <person name="Liao W."/>
            <person name="Wang J."/>
            <person name="Ji L."/>
            <person name="Li Y."/>
            <person name="Guo B."/>
            <person name="Mustafa N.S."/>
            <person name="Li S."/>
            <person name="Yun Q."/>
            <person name="Keller S.R."/>
            <person name="Mao J."/>
            <person name="Zhang R."/>
            <person name="Strauss S.H."/>
        </authorList>
    </citation>
    <scope>NUCLEOTIDE SEQUENCE</scope>
    <source>
        <strain evidence="3">GM15</strain>
        <tissue evidence="3">Leaf</tissue>
    </source>
</reference>
<keyword evidence="2" id="KW-0677">Repeat</keyword>
<dbReference type="Proteomes" id="UP000886885">
    <property type="component" value="Chromosome 2A"/>
</dbReference>
<dbReference type="PANTHER" id="PTHR15574:SF40">
    <property type="entry name" value="WD AND TETRATRICOPEPTIDE REPEATS PROTEIN 1"/>
    <property type="match status" value="1"/>
</dbReference>
<evidence type="ECO:0000313" key="4">
    <source>
        <dbReference type="Proteomes" id="UP000886885"/>
    </source>
</evidence>
<dbReference type="GO" id="GO:0005737">
    <property type="term" value="C:cytoplasm"/>
    <property type="evidence" value="ECO:0007669"/>
    <property type="project" value="TreeGrafter"/>
</dbReference>
<comment type="caution">
    <text evidence="3">The sequence shown here is derived from an EMBL/GenBank/DDBJ whole genome shotgun (WGS) entry which is preliminary data.</text>
</comment>
<dbReference type="InterPro" id="IPR045151">
    <property type="entry name" value="DCAF8"/>
</dbReference>
<evidence type="ECO:0000256" key="1">
    <source>
        <dbReference type="ARBA" id="ARBA00022574"/>
    </source>
</evidence>
<proteinExistence type="predicted"/>
<dbReference type="GO" id="GO:0045717">
    <property type="term" value="P:negative regulation of fatty acid biosynthetic process"/>
    <property type="evidence" value="ECO:0007669"/>
    <property type="project" value="TreeGrafter"/>
</dbReference>
<sequence length="556" mass="62821">MHVHTLRETFVHIERGQSIMLQILQVNIWSYTGRKLLHSIDTGHSANMFCSKFVPETSDELVVSGAGDAEVEVGNPNVVWSASEDGTLKQHDFQEGASCPPGGSYPMNVAIFCDAFARLYDRRMLPPLTSHRKRMNLPPCANYFFPMHLSEHVTILGSSSLHLTHVRFSPNGDEVLLSYSGEHVYLMNVNYSKLHRLSCNHYHLVYSNVVLLPKPIEMKQRYVGHCNVGTDIKRASFLGQRVCCILVCWKIRTSEHLRCLWNEVVVVFMMLIDRISVAPGQVDMLGFYKCNQSATSDSYSGNALCVRFEECCDPFLLEKLIRHSAIVRRSSLVLCVQQDTVIKCSLEQHCDYMAGVSDDGRWFIWEKRTGRLIKMLLGDEAGLVISSKQFVDVLNLKSNSTISCLRFMLSFTLVLFAEFLDAARAHNTAQFNKVSVLSIQFLDSLNLKSCFISGFYALLHFTLVLFTEFMDAALAHNTAQFNKVSCPFELLERFRMHEFTGGTLHLLSVLRANRACALLSLQLSTYAFIQESKLAAEVQVEPFFSSKNIRAKVSAT</sequence>
<protein>
    <recommendedName>
        <fullName evidence="5">Transducin/WD40 repeat-like superfamily protein</fullName>
    </recommendedName>
</protein>
<gene>
    <name evidence="3" type="ORF">POTOM_007927</name>
</gene>
<name>A0A8X8AGI3_POPTO</name>
<dbReference type="InterPro" id="IPR001680">
    <property type="entry name" value="WD40_rpt"/>
</dbReference>
<dbReference type="GO" id="GO:0080008">
    <property type="term" value="C:Cul4-RING E3 ubiquitin ligase complex"/>
    <property type="evidence" value="ECO:0007669"/>
    <property type="project" value="TreeGrafter"/>
</dbReference>
<dbReference type="SMART" id="SM00320">
    <property type="entry name" value="WD40"/>
    <property type="match status" value="3"/>
</dbReference>
<dbReference type="OrthoDB" id="4869960at2759"/>
<accession>A0A8X8AGI3</accession>
<evidence type="ECO:0008006" key="5">
    <source>
        <dbReference type="Google" id="ProtNLM"/>
    </source>
</evidence>
<dbReference type="AlphaFoldDB" id="A0A8X8AGI3"/>
<keyword evidence="4" id="KW-1185">Reference proteome</keyword>
<evidence type="ECO:0000313" key="3">
    <source>
        <dbReference type="EMBL" id="KAG6786327.1"/>
    </source>
</evidence>
<dbReference type="PANTHER" id="PTHR15574">
    <property type="entry name" value="WD REPEAT DOMAIN-CONTAINING FAMILY"/>
    <property type="match status" value="1"/>
</dbReference>